<keyword evidence="2" id="KW-1185">Reference proteome</keyword>
<proteinExistence type="predicted"/>
<dbReference type="AlphaFoldDB" id="A0A8S4QR54"/>
<accession>A0A8S4QR54</accession>
<dbReference type="Proteomes" id="UP000838756">
    <property type="component" value="Unassembled WGS sequence"/>
</dbReference>
<gene>
    <name evidence="1" type="primary">jg4069</name>
    <name evidence="1" type="ORF">PAEG_LOCUS5128</name>
</gene>
<organism evidence="1 2">
    <name type="scientific">Pararge aegeria aegeria</name>
    <dbReference type="NCBI Taxonomy" id="348720"/>
    <lineage>
        <taxon>Eukaryota</taxon>
        <taxon>Metazoa</taxon>
        <taxon>Ecdysozoa</taxon>
        <taxon>Arthropoda</taxon>
        <taxon>Hexapoda</taxon>
        <taxon>Insecta</taxon>
        <taxon>Pterygota</taxon>
        <taxon>Neoptera</taxon>
        <taxon>Endopterygota</taxon>
        <taxon>Lepidoptera</taxon>
        <taxon>Glossata</taxon>
        <taxon>Ditrysia</taxon>
        <taxon>Papilionoidea</taxon>
        <taxon>Nymphalidae</taxon>
        <taxon>Satyrinae</taxon>
        <taxon>Satyrini</taxon>
        <taxon>Parargina</taxon>
        <taxon>Pararge</taxon>
    </lineage>
</organism>
<dbReference type="EMBL" id="CAKXAJ010017827">
    <property type="protein sequence ID" value="CAH2217212.1"/>
    <property type="molecule type" value="Genomic_DNA"/>
</dbReference>
<sequence length="125" mass="14423">MEIVMPGVSLRHQIRNEEVRRRTRVTDISSESREAEVAMGEAHSTENRWTLGWVFAAEATGCEICPFSLCPEYYRACAPRENYVDPLSRLSLKDKNELCILIIISEHACSPYWSFIYSECFLQVD</sequence>
<comment type="caution">
    <text evidence="1">The sequence shown here is derived from an EMBL/GenBank/DDBJ whole genome shotgun (WGS) entry which is preliminary data.</text>
</comment>
<reference evidence="1" key="1">
    <citation type="submission" date="2022-03" db="EMBL/GenBank/DDBJ databases">
        <authorList>
            <person name="Lindestad O."/>
        </authorList>
    </citation>
    <scope>NUCLEOTIDE SEQUENCE</scope>
</reference>
<protein>
    <submittedName>
        <fullName evidence="1">Jg4069 protein</fullName>
    </submittedName>
</protein>
<evidence type="ECO:0000313" key="1">
    <source>
        <dbReference type="EMBL" id="CAH2217212.1"/>
    </source>
</evidence>
<evidence type="ECO:0000313" key="2">
    <source>
        <dbReference type="Proteomes" id="UP000838756"/>
    </source>
</evidence>
<name>A0A8S4QR54_9NEOP</name>